<evidence type="ECO:0000313" key="1">
    <source>
        <dbReference type="EMBL" id="WFD12179.1"/>
    </source>
</evidence>
<proteinExistence type="predicted"/>
<evidence type="ECO:0000313" key="2">
    <source>
        <dbReference type="Proteomes" id="UP001222800"/>
    </source>
</evidence>
<reference evidence="1 2" key="1">
    <citation type="submission" date="2023-03" db="EMBL/GenBank/DDBJ databases">
        <title>Complete genome sequence of Tepidibacter sp. SWIR-1, isolated from a deep-sea hydrothermal vent.</title>
        <authorList>
            <person name="Li X."/>
        </authorList>
    </citation>
    <scope>NUCLEOTIDE SEQUENCE [LARGE SCALE GENOMIC DNA]</scope>
    <source>
        <strain evidence="1 2">SWIR-1</strain>
    </source>
</reference>
<gene>
    <name evidence="1" type="ORF">P4S50_08875</name>
</gene>
<sequence>MLEYKELKQILHSIEYSIHNLENSLDKYSKCLPKSDKLEIIAQIQNYNDIQNKLEKLTNEMEVKAT</sequence>
<dbReference type="SUPFAM" id="SSF100934">
    <property type="entry name" value="Heat shock protein 70kD (HSP70), C-terminal subdomain"/>
    <property type="match status" value="1"/>
</dbReference>
<dbReference type="EMBL" id="CP120733">
    <property type="protein sequence ID" value="WFD12179.1"/>
    <property type="molecule type" value="Genomic_DNA"/>
</dbReference>
<organism evidence="1 2">
    <name type="scientific">Tepidibacter hydrothermalis</name>
    <dbReference type="NCBI Taxonomy" id="3036126"/>
    <lineage>
        <taxon>Bacteria</taxon>
        <taxon>Bacillati</taxon>
        <taxon>Bacillota</taxon>
        <taxon>Clostridia</taxon>
        <taxon>Peptostreptococcales</taxon>
        <taxon>Peptostreptococcaceae</taxon>
        <taxon>Tepidibacter</taxon>
    </lineage>
</organism>
<dbReference type="Proteomes" id="UP001222800">
    <property type="component" value="Chromosome"/>
</dbReference>
<dbReference type="RefSeq" id="WP_277734481.1">
    <property type="nucleotide sequence ID" value="NZ_CP120733.1"/>
</dbReference>
<protein>
    <submittedName>
        <fullName evidence="1">Uncharacterized protein</fullName>
    </submittedName>
</protein>
<name>A0ABY8EJI7_9FIRM</name>
<keyword evidence="2" id="KW-1185">Reference proteome</keyword>
<accession>A0ABY8EJI7</accession>
<dbReference type="InterPro" id="IPR029048">
    <property type="entry name" value="HSP70_C_sf"/>
</dbReference>